<reference evidence="2 3" key="1">
    <citation type="journal article" date="1998" name="DNA Res.">
        <title>Complete sequence and gene organization of the genome of a hyper-thermophilic archaebacterium, Pyrococcus horikoshii OT3.</title>
        <authorList>
            <person name="Kawarabayasi Y."/>
            <person name="Sawada M."/>
            <person name="Horikawa H."/>
            <person name="Haikawa Y."/>
            <person name="Hino Y."/>
            <person name="Yamamoto S."/>
            <person name="Sekine M."/>
            <person name="Baba S."/>
            <person name="Kosugi H."/>
            <person name="Hosoyama A."/>
            <person name="Nagai Y."/>
            <person name="Sakai M."/>
            <person name="Ogura K."/>
            <person name="Otuka R."/>
            <person name="Nakazawa H."/>
            <person name="Takamiya M."/>
            <person name="Ohfuku Y."/>
            <person name="Funahashi T."/>
            <person name="Tanaka T."/>
            <person name="Kudoh Y."/>
            <person name="Yamazaki J."/>
            <person name="Kushida N."/>
            <person name="Oguchi A."/>
            <person name="Aoki K."/>
            <person name="Nakamura Y."/>
            <person name="Robb T.F."/>
            <person name="Horikoshi K."/>
            <person name="Masuchi Y."/>
            <person name="Shizuya H."/>
            <person name="Kikuchi H."/>
        </authorList>
    </citation>
    <scope>NUCLEOTIDE SEQUENCE [LARGE SCALE GENOMIC DNA]</scope>
    <source>
        <strain evidence="3">ATCC 700860 / DSM 12428 / JCM 9974 / NBRC 100139 / OT-3</strain>
    </source>
</reference>
<keyword evidence="3" id="KW-1185">Reference proteome</keyword>
<dbReference type="STRING" id="70601.gene:9378228"/>
<dbReference type="EnsemblBacteria" id="BAA30366">
    <property type="protein sequence ID" value="BAA30366"/>
    <property type="gene ID" value="BAA30366"/>
</dbReference>
<evidence type="ECO:0000256" key="1">
    <source>
        <dbReference type="SAM" id="Phobius"/>
    </source>
</evidence>
<organism evidence="2 3">
    <name type="scientific">Pyrococcus horikoshii (strain ATCC 700860 / DSM 12428 / JCM 9974 / NBRC 100139 / OT-3)</name>
    <dbReference type="NCBI Taxonomy" id="70601"/>
    <lineage>
        <taxon>Archaea</taxon>
        <taxon>Methanobacteriati</taxon>
        <taxon>Methanobacteriota</taxon>
        <taxon>Thermococci</taxon>
        <taxon>Thermococcales</taxon>
        <taxon>Thermococcaceae</taxon>
        <taxon>Pyrococcus</taxon>
    </lineage>
</organism>
<keyword evidence="1" id="KW-0812">Transmembrane</keyword>
<keyword evidence="1" id="KW-1133">Transmembrane helix</keyword>
<keyword evidence="1" id="KW-0472">Membrane</keyword>
<dbReference type="AlphaFoldDB" id="O58989"/>
<feature type="transmembrane region" description="Helical" evidence="1">
    <location>
        <begin position="49"/>
        <end position="69"/>
    </location>
</feature>
<protein>
    <submittedName>
        <fullName evidence="2">Uncharacterized protein</fullName>
    </submittedName>
</protein>
<evidence type="ECO:0000313" key="2">
    <source>
        <dbReference type="EMBL" id="BAA30366.1"/>
    </source>
</evidence>
<dbReference type="Proteomes" id="UP000000752">
    <property type="component" value="Chromosome"/>
</dbReference>
<sequence length="154" mass="17038">MRIVFHSFKNETRFTDSPSSINHYKLETLLFESLLECIKLCFPVNKWKHVIITIIIIQIIILNYLPLFLNSASSSLTAFTNSSREAFSWLIPIVILISVVANEMYTVFPLLCAKNCSTVSSPPSISSSAPAGISGLSSSIIGLGSIFFPPTYFP</sequence>
<gene>
    <name evidence="2" type="ordered locus">PH1264</name>
</gene>
<evidence type="ECO:0000313" key="3">
    <source>
        <dbReference type="Proteomes" id="UP000000752"/>
    </source>
</evidence>
<feature type="transmembrane region" description="Helical" evidence="1">
    <location>
        <begin position="89"/>
        <end position="113"/>
    </location>
</feature>
<dbReference type="KEGG" id="pho:PH1264"/>
<dbReference type="PIR" id="D71071">
    <property type="entry name" value="D71071"/>
</dbReference>
<feature type="transmembrane region" description="Helical" evidence="1">
    <location>
        <begin position="125"/>
        <end position="148"/>
    </location>
</feature>
<proteinExistence type="predicted"/>
<name>O58989_PYRHO</name>
<dbReference type="EMBL" id="BA000001">
    <property type="protein sequence ID" value="BAA30366.1"/>
    <property type="molecule type" value="Genomic_DNA"/>
</dbReference>
<accession>O58989</accession>